<evidence type="ECO:0000256" key="4">
    <source>
        <dbReference type="ARBA" id="ARBA00022989"/>
    </source>
</evidence>
<evidence type="ECO:0000256" key="5">
    <source>
        <dbReference type="ARBA" id="ARBA00023136"/>
    </source>
</evidence>
<feature type="transmembrane region" description="Helical" evidence="6">
    <location>
        <begin position="237"/>
        <end position="257"/>
    </location>
</feature>
<dbReference type="EMBL" id="AVPT01000034">
    <property type="protein sequence ID" value="KGM53817.1"/>
    <property type="molecule type" value="Genomic_DNA"/>
</dbReference>
<keyword evidence="5 6" id="KW-0472">Membrane</keyword>
<feature type="transmembrane region" description="Helical" evidence="6">
    <location>
        <begin position="34"/>
        <end position="52"/>
    </location>
</feature>
<organism evidence="7 8">
    <name type="scientific">Lysobacter arseniciresistens ZS79</name>
    <dbReference type="NCBI Taxonomy" id="913325"/>
    <lineage>
        <taxon>Bacteria</taxon>
        <taxon>Pseudomonadati</taxon>
        <taxon>Pseudomonadota</taxon>
        <taxon>Gammaproteobacteria</taxon>
        <taxon>Lysobacterales</taxon>
        <taxon>Lysobacteraceae</taxon>
        <taxon>Novilysobacter</taxon>
    </lineage>
</organism>
<feature type="transmembrane region" description="Helical" evidence="6">
    <location>
        <begin position="64"/>
        <end position="83"/>
    </location>
</feature>
<evidence type="ECO:0000256" key="1">
    <source>
        <dbReference type="ARBA" id="ARBA00004651"/>
    </source>
</evidence>
<evidence type="ECO:0000256" key="2">
    <source>
        <dbReference type="ARBA" id="ARBA00022475"/>
    </source>
</evidence>
<dbReference type="Proteomes" id="UP000029989">
    <property type="component" value="Unassembled WGS sequence"/>
</dbReference>
<name>A0A0A0EXD6_9GAMM</name>
<evidence type="ECO:0000313" key="7">
    <source>
        <dbReference type="EMBL" id="KGM53817.1"/>
    </source>
</evidence>
<evidence type="ECO:0000256" key="6">
    <source>
        <dbReference type="SAM" id="Phobius"/>
    </source>
</evidence>
<dbReference type="eggNOG" id="COG0392">
    <property type="taxonomic scope" value="Bacteria"/>
</dbReference>
<feature type="transmembrane region" description="Helical" evidence="6">
    <location>
        <begin position="196"/>
        <end position="216"/>
    </location>
</feature>
<evidence type="ECO:0000313" key="8">
    <source>
        <dbReference type="Proteomes" id="UP000029989"/>
    </source>
</evidence>
<sequence>MKRWVTWLGVLISIACAVYFAGTVATHWRSLAQIPTHSGVIAAMGVASLIYMASYMVSARAWQLSILSLSGVVPYVGAARMLMLSQFAKYLPGNVGHHVGRVLLARNAGLSNEVIVGSMLIDTALVVLAGAVCSAPALALLQKVLEDRGVDGLKTVVLVICVFALLLTASAAIPYVRAKIRNLSSLVSTPTFGLLVKAWACHCLTFILGVAVLYLLMGAVTETPDALPDASRFPEVLGVYAAAWLLGFLMPGAPAGLGVREVVLLLGLTPLVGGPAGMAMAALLRLVTTAGDGIAFLVGVGLRRSHKQQPSLRDAGE</sequence>
<dbReference type="Pfam" id="PF03706">
    <property type="entry name" value="LPG_synthase_TM"/>
    <property type="match status" value="1"/>
</dbReference>
<protein>
    <submittedName>
        <fullName evidence="7">Uncharacterized protein</fullName>
    </submittedName>
</protein>
<dbReference type="OrthoDB" id="2542372at2"/>
<feature type="transmembrane region" description="Helical" evidence="6">
    <location>
        <begin position="153"/>
        <end position="176"/>
    </location>
</feature>
<dbReference type="RefSeq" id="WP_036213103.1">
    <property type="nucleotide sequence ID" value="NZ_AVPT01000034.1"/>
</dbReference>
<comment type="caution">
    <text evidence="7">The sequence shown here is derived from an EMBL/GenBank/DDBJ whole genome shotgun (WGS) entry which is preliminary data.</text>
</comment>
<proteinExistence type="predicted"/>
<dbReference type="STRING" id="913325.N799_04100"/>
<feature type="transmembrane region" description="Helical" evidence="6">
    <location>
        <begin position="277"/>
        <end position="302"/>
    </location>
</feature>
<gene>
    <name evidence="7" type="ORF">N799_04100</name>
</gene>
<dbReference type="InterPro" id="IPR022791">
    <property type="entry name" value="L-PG_synthase/AglD"/>
</dbReference>
<feature type="transmembrane region" description="Helical" evidence="6">
    <location>
        <begin position="114"/>
        <end position="141"/>
    </location>
</feature>
<keyword evidence="2" id="KW-1003">Cell membrane</keyword>
<dbReference type="PROSITE" id="PS51257">
    <property type="entry name" value="PROKAR_LIPOPROTEIN"/>
    <property type="match status" value="1"/>
</dbReference>
<evidence type="ECO:0000256" key="3">
    <source>
        <dbReference type="ARBA" id="ARBA00022692"/>
    </source>
</evidence>
<keyword evidence="8" id="KW-1185">Reference proteome</keyword>
<keyword evidence="4 6" id="KW-1133">Transmembrane helix</keyword>
<accession>A0A0A0EXD6</accession>
<reference evidence="7 8" key="1">
    <citation type="journal article" date="2015" name="Stand. Genomic Sci.">
        <title>Genomic information of the arsenic-resistant bacterium Lysobacter arseniciresistens type strain ZS79(T) and comparison of Lysobacter draft genomes.</title>
        <authorList>
            <person name="Liu L."/>
            <person name="Zhang S."/>
            <person name="Luo M."/>
            <person name="Wang G."/>
        </authorList>
    </citation>
    <scope>NUCLEOTIDE SEQUENCE [LARGE SCALE GENOMIC DNA]</scope>
    <source>
        <strain evidence="7 8">ZS79</strain>
    </source>
</reference>
<feature type="transmembrane region" description="Helical" evidence="6">
    <location>
        <begin position="7"/>
        <end position="28"/>
    </location>
</feature>
<dbReference type="AlphaFoldDB" id="A0A0A0EXD6"/>
<keyword evidence="3 6" id="KW-0812">Transmembrane</keyword>
<comment type="subcellular location">
    <subcellularLocation>
        <location evidence="1">Cell membrane</location>
        <topology evidence="1">Multi-pass membrane protein</topology>
    </subcellularLocation>
</comment>
<dbReference type="GO" id="GO:0005886">
    <property type="term" value="C:plasma membrane"/>
    <property type="evidence" value="ECO:0007669"/>
    <property type="project" value="UniProtKB-SubCell"/>
</dbReference>